<dbReference type="Pfam" id="PF02119">
    <property type="entry name" value="FlgI"/>
    <property type="match status" value="1"/>
</dbReference>
<evidence type="ECO:0000256" key="1">
    <source>
        <dbReference type="ARBA" id="ARBA00002591"/>
    </source>
</evidence>
<dbReference type="HAMAP" id="MF_00416">
    <property type="entry name" value="FlgI"/>
    <property type="match status" value="1"/>
</dbReference>
<dbReference type="AlphaFoldDB" id="A0A3B0XQ14"/>
<comment type="function">
    <text evidence="1">Assembles around the rod to form the L-ring and probably protects the motor/basal body from shearing forces during rotation.</text>
</comment>
<proteinExistence type="inferred from homology"/>
<name>A0A3B0XQ14_9ZZZZ</name>
<evidence type="ECO:0000256" key="3">
    <source>
        <dbReference type="ARBA" id="ARBA00022729"/>
    </source>
</evidence>
<keyword evidence="4" id="KW-0966">Cell projection</keyword>
<dbReference type="EMBL" id="UOFG01000217">
    <property type="protein sequence ID" value="VAW63969.1"/>
    <property type="molecule type" value="Genomic_DNA"/>
</dbReference>
<reference evidence="4" key="1">
    <citation type="submission" date="2018-06" db="EMBL/GenBank/DDBJ databases">
        <authorList>
            <person name="Zhirakovskaya E."/>
        </authorList>
    </citation>
    <scope>NUCLEOTIDE SEQUENCE</scope>
</reference>
<dbReference type="GO" id="GO:0009428">
    <property type="term" value="C:bacterial-type flagellum basal body, distal rod, P ring"/>
    <property type="evidence" value="ECO:0007669"/>
    <property type="project" value="InterPro"/>
</dbReference>
<dbReference type="GO" id="GO:0071973">
    <property type="term" value="P:bacterial-type flagellum-dependent cell motility"/>
    <property type="evidence" value="ECO:0007669"/>
    <property type="project" value="InterPro"/>
</dbReference>
<dbReference type="GO" id="GO:0030288">
    <property type="term" value="C:outer membrane-bounded periplasmic space"/>
    <property type="evidence" value="ECO:0007669"/>
    <property type="project" value="InterPro"/>
</dbReference>
<dbReference type="PANTHER" id="PTHR30381:SF0">
    <property type="entry name" value="FLAGELLAR P-RING PROTEIN"/>
    <property type="match status" value="1"/>
</dbReference>
<dbReference type="PRINTS" id="PR01010">
    <property type="entry name" value="FLGPRINGFLGI"/>
</dbReference>
<evidence type="ECO:0000256" key="2">
    <source>
        <dbReference type="ARBA" id="ARBA00004117"/>
    </source>
</evidence>
<accession>A0A3B0XQ14</accession>
<protein>
    <submittedName>
        <fullName evidence="4">Flagellar P-ring protein FlgI</fullName>
    </submittedName>
</protein>
<dbReference type="NCBIfam" id="NF003676">
    <property type="entry name" value="PRK05303.1"/>
    <property type="match status" value="1"/>
</dbReference>
<dbReference type="GO" id="GO:0005198">
    <property type="term" value="F:structural molecule activity"/>
    <property type="evidence" value="ECO:0007669"/>
    <property type="project" value="InterPro"/>
</dbReference>
<dbReference type="InterPro" id="IPR001782">
    <property type="entry name" value="Flag_FlgI"/>
</dbReference>
<keyword evidence="4" id="KW-0969">Cilium</keyword>
<comment type="subcellular location">
    <subcellularLocation>
        <location evidence="2">Bacterial flagellum basal body</location>
    </subcellularLocation>
</comment>
<keyword evidence="3" id="KW-0732">Signal</keyword>
<sequence>MFWRCIALFILFISPDLQAERIKDIASVAGVRDNQLVGYGLVVGLDGTGDQTTQTPFTIQSFNNMLQQYGIIVPPGTRPQLKNVAAVAIHADLPAFGKTGQKIDITVSSLGNSKSLRGGSLLRAPLKGADGKIYALAQGNLVVGGFGVSGSDGSKVTVNVPSVGRIPSGAIIEREVPNPFANMEKVVLNLNRGDFTTAKRVVEAINNILGPDSAHAQDAVSIQVLTPPTTTQKVEFVSFLENIIVSPGKAPARIIINSRTGTIVITDEVRVKRAAVAHGNLVVSVTADPIVSQPGGAFNGGTTAVVGRDRIDIEQEDARMFLFRPGISLRELVDAVNRVGAAPGDLVAMLEALKQSGSLSAELIVI</sequence>
<evidence type="ECO:0000313" key="4">
    <source>
        <dbReference type="EMBL" id="VAW63969.1"/>
    </source>
</evidence>
<keyword evidence="4" id="KW-0282">Flagellum</keyword>
<organism evidence="4">
    <name type="scientific">hydrothermal vent metagenome</name>
    <dbReference type="NCBI Taxonomy" id="652676"/>
    <lineage>
        <taxon>unclassified sequences</taxon>
        <taxon>metagenomes</taxon>
        <taxon>ecological metagenomes</taxon>
    </lineage>
</organism>
<gene>
    <name evidence="4" type="ORF">MNBD_GAMMA11-2153</name>
</gene>
<dbReference type="PANTHER" id="PTHR30381">
    <property type="entry name" value="FLAGELLAR P-RING PERIPLASMIC PROTEIN FLGI"/>
    <property type="match status" value="1"/>
</dbReference>